<proteinExistence type="predicted"/>
<feature type="transmembrane region" description="Helical" evidence="1">
    <location>
        <begin position="58"/>
        <end position="78"/>
    </location>
</feature>
<organism evidence="2 3">
    <name type="scientific">Thorsellia kenyensis</name>
    <dbReference type="NCBI Taxonomy" id="1549888"/>
    <lineage>
        <taxon>Bacteria</taxon>
        <taxon>Pseudomonadati</taxon>
        <taxon>Pseudomonadota</taxon>
        <taxon>Gammaproteobacteria</taxon>
        <taxon>Enterobacterales</taxon>
        <taxon>Thorselliaceae</taxon>
        <taxon>Thorsellia</taxon>
    </lineage>
</organism>
<sequence length="207" mass="22800">MFFNKGSKESSIATRKKNWSSKEVMLLVALGSVFGVIYYAFVQLFFVLQILLGPYADLSQHILFGAWLMVAPIALAILKRPLAGVFAELLAALIEVIVLASPFGARVIISALIQGASSESAFTLTRYRKDNLFVFMLSGFFGGLFPFFYSALINDWFSTDLFYLRLILQLISGVLIGGLAAKLLTDALIKTGVLDNFIHVEQKNNAS</sequence>
<dbReference type="Proteomes" id="UP001589758">
    <property type="component" value="Unassembled WGS sequence"/>
</dbReference>
<evidence type="ECO:0000256" key="1">
    <source>
        <dbReference type="SAM" id="Phobius"/>
    </source>
</evidence>
<dbReference type="RefSeq" id="WP_385876891.1">
    <property type="nucleotide sequence ID" value="NZ_JBHLXE010000076.1"/>
</dbReference>
<keyword evidence="3" id="KW-1185">Reference proteome</keyword>
<dbReference type="Pfam" id="PF09819">
    <property type="entry name" value="ABC_cobalt"/>
    <property type="match status" value="1"/>
</dbReference>
<protein>
    <submittedName>
        <fullName evidence="2">ECF transporter S component</fullName>
    </submittedName>
</protein>
<dbReference type="InterPro" id="IPR017195">
    <property type="entry name" value="ABC_thiamin-permease_prd"/>
</dbReference>
<name>A0ABV6C9Z7_9GAMM</name>
<comment type="caution">
    <text evidence="2">The sequence shown here is derived from an EMBL/GenBank/DDBJ whole genome shotgun (WGS) entry which is preliminary data.</text>
</comment>
<feature type="transmembrane region" description="Helical" evidence="1">
    <location>
        <begin position="133"/>
        <end position="152"/>
    </location>
</feature>
<feature type="transmembrane region" description="Helical" evidence="1">
    <location>
        <begin position="90"/>
        <end position="113"/>
    </location>
</feature>
<accession>A0ABV6C9Z7</accession>
<feature type="transmembrane region" description="Helical" evidence="1">
    <location>
        <begin position="164"/>
        <end position="184"/>
    </location>
</feature>
<keyword evidence="1" id="KW-1133">Transmembrane helix</keyword>
<keyword evidence="1" id="KW-0472">Membrane</keyword>
<evidence type="ECO:0000313" key="2">
    <source>
        <dbReference type="EMBL" id="MFC0179784.1"/>
    </source>
</evidence>
<evidence type="ECO:0000313" key="3">
    <source>
        <dbReference type="Proteomes" id="UP001589758"/>
    </source>
</evidence>
<gene>
    <name evidence="2" type="ORF">ACFFIT_06750</name>
</gene>
<dbReference type="EMBL" id="JBHLXE010000076">
    <property type="protein sequence ID" value="MFC0179784.1"/>
    <property type="molecule type" value="Genomic_DNA"/>
</dbReference>
<reference evidence="2 3" key="1">
    <citation type="submission" date="2024-09" db="EMBL/GenBank/DDBJ databases">
        <authorList>
            <person name="Sun Q."/>
            <person name="Mori K."/>
        </authorList>
    </citation>
    <scope>NUCLEOTIDE SEQUENCE [LARGE SCALE GENOMIC DNA]</scope>
    <source>
        <strain evidence="2 3">CCM 8545</strain>
    </source>
</reference>
<keyword evidence="1" id="KW-0812">Transmembrane</keyword>
<feature type="transmembrane region" description="Helical" evidence="1">
    <location>
        <begin position="24"/>
        <end position="52"/>
    </location>
</feature>